<name>A0A3Q7HLB5_SOLLC</name>
<protein>
    <recommendedName>
        <fullName evidence="3">Ubiquitin-like protease family profile domain-containing protein</fullName>
    </recommendedName>
</protein>
<evidence type="ECO:0000313" key="1">
    <source>
        <dbReference type="EnsemblPlants" id="Solyc08g048233.1.1"/>
    </source>
</evidence>
<reference evidence="1" key="1">
    <citation type="journal article" date="2012" name="Nature">
        <title>The tomato genome sequence provides insights into fleshy fruit evolution.</title>
        <authorList>
            <consortium name="Tomato Genome Consortium"/>
        </authorList>
    </citation>
    <scope>NUCLEOTIDE SEQUENCE [LARGE SCALE GENOMIC DNA]</scope>
    <source>
        <strain evidence="1">cv. Heinz 1706</strain>
    </source>
</reference>
<organism evidence="1">
    <name type="scientific">Solanum lycopersicum</name>
    <name type="common">Tomato</name>
    <name type="synonym">Lycopersicon esculentum</name>
    <dbReference type="NCBI Taxonomy" id="4081"/>
    <lineage>
        <taxon>Eukaryota</taxon>
        <taxon>Viridiplantae</taxon>
        <taxon>Streptophyta</taxon>
        <taxon>Embryophyta</taxon>
        <taxon>Tracheophyta</taxon>
        <taxon>Spermatophyta</taxon>
        <taxon>Magnoliopsida</taxon>
        <taxon>eudicotyledons</taxon>
        <taxon>Gunneridae</taxon>
        <taxon>Pentapetalae</taxon>
        <taxon>asterids</taxon>
        <taxon>lamiids</taxon>
        <taxon>Solanales</taxon>
        <taxon>Solanaceae</taxon>
        <taxon>Solanoideae</taxon>
        <taxon>Solaneae</taxon>
        <taxon>Solanum</taxon>
        <taxon>Solanum subgen. Lycopersicon</taxon>
    </lineage>
</organism>
<sequence length="241" mass="27415">MEKQFTDLRNFIEINFKVVLDSIKIKNAEDKFFFSFHGDGVEVTRKVPTVGVDQSEESSLNLPSKLNCQSILNDLNDQENFVRVNVTSSSPEVTFLQSSSRSPADHSDFSPLVQQFNTPEPQVVHQGSTTCVELKHPFVAMSDVDLTTLYLHFWKWLNEGLLVRHSANDCGLYVAAYADHISKGNLVPTFDPEFTRIQYASLLWNYGMQKIQADATSDNEAPERLVRIHRDVDIRDMITID</sequence>
<dbReference type="EnsemblPlants" id="Solyc08g048233.1.1">
    <property type="protein sequence ID" value="Solyc08g048233.1.1"/>
    <property type="gene ID" value="Solyc08g048233.1"/>
</dbReference>
<dbReference type="InParanoid" id="A0A3Q7HLB5"/>
<evidence type="ECO:0000313" key="2">
    <source>
        <dbReference type="Proteomes" id="UP000004994"/>
    </source>
</evidence>
<keyword evidence="2" id="KW-1185">Reference proteome</keyword>
<dbReference type="Proteomes" id="UP000004994">
    <property type="component" value="Chromosome 8"/>
</dbReference>
<proteinExistence type="predicted"/>
<evidence type="ECO:0008006" key="3">
    <source>
        <dbReference type="Google" id="ProtNLM"/>
    </source>
</evidence>
<dbReference type="AlphaFoldDB" id="A0A3Q7HLB5"/>
<accession>A0A3Q7HLB5</accession>
<dbReference type="PANTHER" id="PTHR33022:SF20">
    <property type="entry name" value="UBIQUITIN-LIKE PROTEASE FAMILY PROFILE DOMAIN-CONTAINING PROTEIN"/>
    <property type="match status" value="1"/>
</dbReference>
<dbReference type="PANTHER" id="PTHR33022">
    <property type="entry name" value="DUF1985 DOMAIN-CONTAINING PROTEIN"/>
    <property type="match status" value="1"/>
</dbReference>
<reference evidence="1" key="2">
    <citation type="submission" date="2019-01" db="UniProtKB">
        <authorList>
            <consortium name="EnsemblPlants"/>
        </authorList>
    </citation>
    <scope>IDENTIFICATION</scope>
    <source>
        <strain evidence="1">cv. Heinz 1706</strain>
    </source>
</reference>
<dbReference type="Gramene" id="Solyc08g048233.1.1">
    <property type="protein sequence ID" value="Solyc08g048233.1.1"/>
    <property type="gene ID" value="Solyc08g048233.1"/>
</dbReference>